<dbReference type="Proteomes" id="UP000821845">
    <property type="component" value="Chromosome 4"/>
</dbReference>
<reference evidence="1" key="1">
    <citation type="submission" date="2020-05" db="EMBL/GenBank/DDBJ databases">
        <title>Large-scale comparative analyses of tick genomes elucidate their genetic diversity and vector capacities.</title>
        <authorList>
            <person name="Jia N."/>
            <person name="Wang J."/>
            <person name="Shi W."/>
            <person name="Du L."/>
            <person name="Sun Y."/>
            <person name="Zhan W."/>
            <person name="Jiang J."/>
            <person name="Wang Q."/>
            <person name="Zhang B."/>
            <person name="Ji P."/>
            <person name="Sakyi L.B."/>
            <person name="Cui X."/>
            <person name="Yuan T."/>
            <person name="Jiang B."/>
            <person name="Yang W."/>
            <person name="Lam T.T.-Y."/>
            <person name="Chang Q."/>
            <person name="Ding S."/>
            <person name="Wang X."/>
            <person name="Zhu J."/>
            <person name="Ruan X."/>
            <person name="Zhao L."/>
            <person name="Wei J."/>
            <person name="Que T."/>
            <person name="Du C."/>
            <person name="Cheng J."/>
            <person name="Dai P."/>
            <person name="Han X."/>
            <person name="Huang E."/>
            <person name="Gao Y."/>
            <person name="Liu J."/>
            <person name="Shao H."/>
            <person name="Ye R."/>
            <person name="Li L."/>
            <person name="Wei W."/>
            <person name="Wang X."/>
            <person name="Wang C."/>
            <person name="Yang T."/>
            <person name="Huo Q."/>
            <person name="Li W."/>
            <person name="Guo W."/>
            <person name="Chen H."/>
            <person name="Zhou L."/>
            <person name="Ni X."/>
            <person name="Tian J."/>
            <person name="Zhou Y."/>
            <person name="Sheng Y."/>
            <person name="Liu T."/>
            <person name="Pan Y."/>
            <person name="Xia L."/>
            <person name="Li J."/>
            <person name="Zhao F."/>
            <person name="Cao W."/>
        </authorList>
    </citation>
    <scope>NUCLEOTIDE SEQUENCE</scope>
    <source>
        <strain evidence="1">Hyas-2018</strain>
    </source>
</reference>
<protein>
    <submittedName>
        <fullName evidence="1">Uncharacterized protein</fullName>
    </submittedName>
</protein>
<gene>
    <name evidence="1" type="ORF">HPB50_010236</name>
</gene>
<organism evidence="1 2">
    <name type="scientific">Hyalomma asiaticum</name>
    <name type="common">Tick</name>
    <dbReference type="NCBI Taxonomy" id="266040"/>
    <lineage>
        <taxon>Eukaryota</taxon>
        <taxon>Metazoa</taxon>
        <taxon>Ecdysozoa</taxon>
        <taxon>Arthropoda</taxon>
        <taxon>Chelicerata</taxon>
        <taxon>Arachnida</taxon>
        <taxon>Acari</taxon>
        <taxon>Parasitiformes</taxon>
        <taxon>Ixodida</taxon>
        <taxon>Ixodoidea</taxon>
        <taxon>Ixodidae</taxon>
        <taxon>Hyalomminae</taxon>
        <taxon>Hyalomma</taxon>
    </lineage>
</organism>
<accession>A0ACB7SI62</accession>
<name>A0ACB7SI62_HYAAI</name>
<sequence>MYSRNGDSVQLSGVMMDDGWANASDCSSSSSSSNSAADAFSVRRRIRRPARRPGFRRLELHELQEVRQMQAAARRDAAAAAACDESRVRTLESPALPEPDNQARGGAEVVVHQVNWFRSQRFQAVLSAVASLCSVAVLVYLRSTLWIRIKYRDLLSATTRKAYADHADLPLIPGCERVACQQYMAAIIDSVSKSKEPCDYLYGGVCDSSKRRHHLLCVADAAEDTMYKRALSAIKRATTNGSYTAEATSFTISVERKGAGLARSCMELPESSLQDMKKFMTQRRLPWPVKCRWHPLAILLELSGNWNIHLWFQIHARLSPFRVRSTEPVLKIPPSVAFLSWIATMRAFVGHPTRPAPSLHYQRYVRIKLHLFDVPDSSSGEIVSTITAMKELTLKTLGPAMTVPEPRILRMSIRNLTEVPNLRAPTRRLVMVFNDYPMSARHFSRSDVVEVENVGLLRSVVYMLGHSVEKRQSLTLGLSLRVVHELGWMADRQITDITLELVGLPPSAYTRRCLVDFERTMSTGWINLFPMPHESEPFIRDLRDALRHGVARRREVLVQLRVHSSGLSRNSDSFLDVLPEPSRGVHFISSLNLTVRRWRLQEQDAEQGASRAPCSAIDGGFVERSPLGVVQDTSSAYARLSSLAQDRLSFVASCYVLCSSSNHLDPSYGDARRRCNDASSGFQNFAATFGRKVPLAEL</sequence>
<evidence type="ECO:0000313" key="1">
    <source>
        <dbReference type="EMBL" id="KAH6932842.1"/>
    </source>
</evidence>
<comment type="caution">
    <text evidence="1">The sequence shown here is derived from an EMBL/GenBank/DDBJ whole genome shotgun (WGS) entry which is preliminary data.</text>
</comment>
<proteinExistence type="predicted"/>
<evidence type="ECO:0000313" key="2">
    <source>
        <dbReference type="Proteomes" id="UP000821845"/>
    </source>
</evidence>
<dbReference type="EMBL" id="CM023484">
    <property type="protein sequence ID" value="KAH6932842.1"/>
    <property type="molecule type" value="Genomic_DNA"/>
</dbReference>
<keyword evidence="2" id="KW-1185">Reference proteome</keyword>